<sequence length="442" mass="50044">MQAKHQSFARGSPYSDYRVRLSCIFMGLGQLFCHQFIKGTLLLLFEIGFILFLVFQGVENIIGLFTLGTTEGVPIMGIEGDNSVSMLAWGITTLFLIAFFVLAYHANIKDVIFTVREIGRGSRVRNFRESCRTLLNQKFYVLTLALPLAFVCIFNVMPIVFTALVAFTNYGGEIVPPKLVSWTGFQSFRVIFTMSEYIGTMGKILVWNVLWAFGSTFLVYFGGLGLALLYNAKCLKFKRFWRVFPMLAYAIPSFITLTGFCFMFCDSGPIVWQLKALGWVKETFTIISYDSKWSLRLLGFFCCAWIGVPSVMFLATGILSNASKDMYEAARLDGANAFQQFLYLTLPFVLFATTPVIISTFINQFNNFSIFYFLRPETVYAPGYFNANSSDLLINWMYNLTVENGLYSLGSALSLILFAFMALFSLVAYVTSPAYKKEDTYR</sequence>
<keyword evidence="3 9" id="KW-0813">Transport</keyword>
<dbReference type="AlphaFoldDB" id="A0A9D2H0E7"/>
<comment type="subcellular location">
    <subcellularLocation>
        <location evidence="1 9">Cell membrane</location>
        <topology evidence="1 9">Multi-pass membrane protein</topology>
    </subcellularLocation>
</comment>
<dbReference type="GO" id="GO:0015423">
    <property type="term" value="F:ABC-type maltose transporter activity"/>
    <property type="evidence" value="ECO:0007669"/>
    <property type="project" value="TreeGrafter"/>
</dbReference>
<evidence type="ECO:0000256" key="4">
    <source>
        <dbReference type="ARBA" id="ARBA00022475"/>
    </source>
</evidence>
<dbReference type="Pfam" id="PF00528">
    <property type="entry name" value="BPD_transp_1"/>
    <property type="match status" value="1"/>
</dbReference>
<evidence type="ECO:0000256" key="2">
    <source>
        <dbReference type="ARBA" id="ARBA00009047"/>
    </source>
</evidence>
<dbReference type="PANTHER" id="PTHR47314:SF1">
    <property type="entry name" value="MALTOSE_MALTODEXTRIN TRANSPORT SYSTEM PERMEASE PROTEIN MALF"/>
    <property type="match status" value="1"/>
</dbReference>
<feature type="transmembrane region" description="Helical" evidence="9">
    <location>
        <begin position="406"/>
        <end position="430"/>
    </location>
</feature>
<evidence type="ECO:0000256" key="10">
    <source>
        <dbReference type="RuleBase" id="RU367050"/>
    </source>
</evidence>
<dbReference type="InterPro" id="IPR000515">
    <property type="entry name" value="MetI-like"/>
</dbReference>
<evidence type="ECO:0000256" key="8">
    <source>
        <dbReference type="ARBA" id="ARBA00023136"/>
    </source>
</evidence>
<dbReference type="GO" id="GO:0042956">
    <property type="term" value="P:maltodextrin transmembrane transport"/>
    <property type="evidence" value="ECO:0007669"/>
    <property type="project" value="TreeGrafter"/>
</dbReference>
<evidence type="ECO:0000313" key="12">
    <source>
        <dbReference type="EMBL" id="HJA02323.1"/>
    </source>
</evidence>
<reference evidence="12" key="2">
    <citation type="submission" date="2021-04" db="EMBL/GenBank/DDBJ databases">
        <authorList>
            <person name="Gilroy R."/>
        </authorList>
    </citation>
    <scope>NUCLEOTIDE SEQUENCE</scope>
    <source>
        <strain evidence="12">CHK156-179</strain>
    </source>
</reference>
<keyword evidence="5 10" id="KW-0762">Sugar transport</keyword>
<feature type="transmembrane region" description="Helical" evidence="9">
    <location>
        <begin position="297"/>
        <end position="320"/>
    </location>
</feature>
<feature type="transmembrane region" description="Helical" evidence="9">
    <location>
        <begin position="341"/>
        <end position="362"/>
    </location>
</feature>
<protein>
    <recommendedName>
        <fullName evidence="10">Maltose/maltodextrin transport system permease protein</fullName>
    </recommendedName>
</protein>
<feature type="transmembrane region" description="Helical" evidence="9">
    <location>
        <begin position="86"/>
        <end position="106"/>
    </location>
</feature>
<feature type="domain" description="ABC transmembrane type-1" evidence="11">
    <location>
        <begin position="205"/>
        <end position="428"/>
    </location>
</feature>
<evidence type="ECO:0000256" key="1">
    <source>
        <dbReference type="ARBA" id="ARBA00004651"/>
    </source>
</evidence>
<accession>A0A9D2H0E7</accession>
<proteinExistence type="inferred from homology"/>
<evidence type="ECO:0000313" key="13">
    <source>
        <dbReference type="Proteomes" id="UP000824221"/>
    </source>
</evidence>
<keyword evidence="7 9" id="KW-1133">Transmembrane helix</keyword>
<dbReference type="PANTHER" id="PTHR47314">
    <property type="entry name" value="MALTOSE/MALTODEXTRIN TRANSPORT SYSTEM PERMEASE PROTEIN MALF"/>
    <property type="match status" value="1"/>
</dbReference>
<dbReference type="SUPFAM" id="SSF160964">
    <property type="entry name" value="MalF N-terminal region-like"/>
    <property type="match status" value="1"/>
</dbReference>
<evidence type="ECO:0000256" key="5">
    <source>
        <dbReference type="ARBA" id="ARBA00022597"/>
    </source>
</evidence>
<dbReference type="InterPro" id="IPR035906">
    <property type="entry name" value="MetI-like_sf"/>
</dbReference>
<dbReference type="Gene3D" id="1.10.3720.10">
    <property type="entry name" value="MetI-like"/>
    <property type="match status" value="1"/>
</dbReference>
<feature type="transmembrane region" description="Helical" evidence="9">
    <location>
        <begin position="243"/>
        <end position="265"/>
    </location>
</feature>
<name>A0A9D2H0E7_9FIRM</name>
<organism evidence="12 13">
    <name type="scientific">Candidatus Gallimonas gallistercoris</name>
    <dbReference type="NCBI Taxonomy" id="2838602"/>
    <lineage>
        <taxon>Bacteria</taxon>
        <taxon>Bacillati</taxon>
        <taxon>Bacillota</taxon>
        <taxon>Clostridia</taxon>
        <taxon>Candidatus Gallimonas</taxon>
    </lineage>
</organism>
<dbReference type="GO" id="GO:1990060">
    <property type="term" value="C:maltose transport complex"/>
    <property type="evidence" value="ECO:0007669"/>
    <property type="project" value="TreeGrafter"/>
</dbReference>
<gene>
    <name evidence="12" type="ORF">H9797_02960</name>
</gene>
<evidence type="ECO:0000259" key="11">
    <source>
        <dbReference type="PROSITE" id="PS50928"/>
    </source>
</evidence>
<feature type="transmembrane region" description="Helical" evidence="9">
    <location>
        <begin position="139"/>
        <end position="167"/>
    </location>
</feature>
<dbReference type="Proteomes" id="UP000824221">
    <property type="component" value="Unassembled WGS sequence"/>
</dbReference>
<evidence type="ECO:0000256" key="9">
    <source>
        <dbReference type="RuleBase" id="RU363032"/>
    </source>
</evidence>
<comment type="caution">
    <text evidence="12">The sequence shown here is derived from an EMBL/GenBank/DDBJ whole genome shotgun (WGS) entry which is preliminary data.</text>
</comment>
<keyword evidence="4 10" id="KW-1003">Cell membrane</keyword>
<evidence type="ECO:0000256" key="6">
    <source>
        <dbReference type="ARBA" id="ARBA00022692"/>
    </source>
</evidence>
<comment type="function">
    <text evidence="10">Part of the ABC transporter complex MalEFGK involved in maltose/maltodextrin import. Probably responsible for the translocation of the substrate across the membrane.</text>
</comment>
<evidence type="ECO:0000256" key="7">
    <source>
        <dbReference type="ARBA" id="ARBA00022989"/>
    </source>
</evidence>
<dbReference type="CDD" id="cd06261">
    <property type="entry name" value="TM_PBP2"/>
    <property type="match status" value="1"/>
</dbReference>
<feature type="transmembrane region" description="Helical" evidence="9">
    <location>
        <begin position="204"/>
        <end position="231"/>
    </location>
</feature>
<evidence type="ECO:0000256" key="3">
    <source>
        <dbReference type="ARBA" id="ARBA00022448"/>
    </source>
</evidence>
<dbReference type="EMBL" id="DXAJ01000044">
    <property type="protein sequence ID" value="HJA02323.1"/>
    <property type="molecule type" value="Genomic_DNA"/>
</dbReference>
<feature type="transmembrane region" description="Helical" evidence="9">
    <location>
        <begin position="41"/>
        <end position="66"/>
    </location>
</feature>
<keyword evidence="6 9" id="KW-0812">Transmembrane</keyword>
<keyword evidence="8 9" id="KW-0472">Membrane</keyword>
<reference evidence="12" key="1">
    <citation type="journal article" date="2021" name="PeerJ">
        <title>Extensive microbial diversity within the chicken gut microbiome revealed by metagenomics and culture.</title>
        <authorList>
            <person name="Gilroy R."/>
            <person name="Ravi A."/>
            <person name="Getino M."/>
            <person name="Pursley I."/>
            <person name="Horton D.L."/>
            <person name="Alikhan N.F."/>
            <person name="Baker D."/>
            <person name="Gharbi K."/>
            <person name="Hall N."/>
            <person name="Watson M."/>
            <person name="Adriaenssens E.M."/>
            <person name="Foster-Nyarko E."/>
            <person name="Jarju S."/>
            <person name="Secka A."/>
            <person name="Antonio M."/>
            <person name="Oren A."/>
            <person name="Chaudhuri R.R."/>
            <person name="La Ragione R."/>
            <person name="Hildebrand F."/>
            <person name="Pallen M.J."/>
        </authorList>
    </citation>
    <scope>NUCLEOTIDE SEQUENCE</scope>
    <source>
        <strain evidence="12">CHK156-179</strain>
    </source>
</reference>
<dbReference type="SUPFAM" id="SSF161098">
    <property type="entry name" value="MetI-like"/>
    <property type="match status" value="1"/>
</dbReference>
<dbReference type="PROSITE" id="PS50928">
    <property type="entry name" value="ABC_TM1"/>
    <property type="match status" value="1"/>
</dbReference>
<comment type="similarity">
    <text evidence="2 10">Belongs to the binding-protein-dependent transport system permease family. MalFG subfamily.</text>
</comment>